<evidence type="ECO:0000256" key="1">
    <source>
        <dbReference type="SAM" id="Phobius"/>
    </source>
</evidence>
<organism evidence="2 3">
    <name type="scientific">Phyllosticta citrichinensis</name>
    <dbReference type="NCBI Taxonomy" id="1130410"/>
    <lineage>
        <taxon>Eukaryota</taxon>
        <taxon>Fungi</taxon>
        <taxon>Dikarya</taxon>
        <taxon>Ascomycota</taxon>
        <taxon>Pezizomycotina</taxon>
        <taxon>Dothideomycetes</taxon>
        <taxon>Dothideomycetes incertae sedis</taxon>
        <taxon>Botryosphaeriales</taxon>
        <taxon>Phyllostictaceae</taxon>
        <taxon>Phyllosticta</taxon>
    </lineage>
</organism>
<dbReference type="EMBL" id="JBBWUH010000001">
    <property type="protein sequence ID" value="KAK8177806.1"/>
    <property type="molecule type" value="Genomic_DNA"/>
</dbReference>
<evidence type="ECO:0000313" key="2">
    <source>
        <dbReference type="EMBL" id="KAK8177806.1"/>
    </source>
</evidence>
<accession>A0ABR1Y7P2</accession>
<comment type="caution">
    <text evidence="2">The sequence shown here is derived from an EMBL/GenBank/DDBJ whole genome shotgun (WGS) entry which is preliminary data.</text>
</comment>
<keyword evidence="1" id="KW-1133">Transmembrane helix</keyword>
<evidence type="ECO:0000313" key="3">
    <source>
        <dbReference type="Proteomes" id="UP001456524"/>
    </source>
</evidence>
<keyword evidence="1" id="KW-0812">Transmembrane</keyword>
<dbReference type="Proteomes" id="UP001456524">
    <property type="component" value="Unassembled WGS sequence"/>
</dbReference>
<keyword evidence="3" id="KW-1185">Reference proteome</keyword>
<keyword evidence="1" id="KW-0472">Membrane</keyword>
<proteinExistence type="predicted"/>
<name>A0ABR1Y7P2_9PEZI</name>
<sequence length="225" mass="25076">MAGQDMAGQSRHKSQFRHTWVRNLNQTQGSSVCGRTTRRKHEWQQLLHWVVVVVLVGQTHFTRARAREGEEALQKQRPRAQRKVNKVFLLCVCVILKRAGAIGVVVCFSRSFVRASAAHFLCFLAAVTLIYPIMSITKPNQCLLSSLPPPLPHYATVAVVCKARPGQARPGPAGPMMVVLCPCELVQEPATTDGSRDRCRSRPAPRVAPRIPCRVFVCPPRVPER</sequence>
<gene>
    <name evidence="2" type="ORF">IWX90DRAFT_31900</name>
</gene>
<reference evidence="2 3" key="1">
    <citation type="journal article" date="2022" name="G3 (Bethesda)">
        <title>Enemy or ally: a genomic approach to elucidate the lifestyle of Phyllosticta citrichinaensis.</title>
        <authorList>
            <person name="Buijs V.A."/>
            <person name="Groenewald J.Z."/>
            <person name="Haridas S."/>
            <person name="LaButti K.M."/>
            <person name="Lipzen A."/>
            <person name="Martin F.M."/>
            <person name="Barry K."/>
            <person name="Grigoriev I.V."/>
            <person name="Crous P.W."/>
            <person name="Seidl M.F."/>
        </authorList>
    </citation>
    <scope>NUCLEOTIDE SEQUENCE [LARGE SCALE GENOMIC DNA]</scope>
    <source>
        <strain evidence="2 3">CBS 129764</strain>
    </source>
</reference>
<protein>
    <submittedName>
        <fullName evidence="2">Uncharacterized protein</fullName>
    </submittedName>
</protein>
<feature type="transmembrane region" description="Helical" evidence="1">
    <location>
        <begin position="112"/>
        <end position="131"/>
    </location>
</feature>
<feature type="transmembrane region" description="Helical" evidence="1">
    <location>
        <begin position="87"/>
        <end position="106"/>
    </location>
</feature>